<dbReference type="EMBL" id="HBFN01013130">
    <property type="protein sequence ID" value="CAD8793567.1"/>
    <property type="molecule type" value="Transcribed_RNA"/>
</dbReference>
<evidence type="ECO:0000313" key="2">
    <source>
        <dbReference type="EMBL" id="CAD8793567.1"/>
    </source>
</evidence>
<gene>
    <name evidence="2" type="ORF">HTEP1355_LOCUS7555</name>
</gene>
<sequence>MSAAPKRSTTSAGGAQGQGGKGAAGGGEGEGSTMAPQMSAVKVAAQPAAAEAQPDPATMSARDRIRMHVQKNLQKQQQQQALQQQQAKAGGGGVSSKKAHGALHSLQVPVTAPARKRAHGDTRSSGDGSPTWETNTPPSGLSAEEEASGKRRRRADDEGLGGSDTESAGDFCDTEDGMAGPSPQQGMMGAGIDHALNESLGELGGAPLFENPHDDGPHERVHRVSSPGGAAEEASGFDSPPCEVGCFGGEVTVGAAAEPTAGPGGVVDDEWVKGLYDMEGACPPPVRVPPRFG</sequence>
<organism evidence="2">
    <name type="scientific">Hemiselmis tepida</name>
    <dbReference type="NCBI Taxonomy" id="464990"/>
    <lineage>
        <taxon>Eukaryota</taxon>
        <taxon>Cryptophyceae</taxon>
        <taxon>Cryptomonadales</taxon>
        <taxon>Hemiselmidaceae</taxon>
        <taxon>Hemiselmis</taxon>
    </lineage>
</organism>
<evidence type="ECO:0000256" key="1">
    <source>
        <dbReference type="SAM" id="MobiDB-lite"/>
    </source>
</evidence>
<feature type="compositionally biased region" description="Low complexity" evidence="1">
    <location>
        <begin position="44"/>
        <end position="57"/>
    </location>
</feature>
<reference evidence="2" key="1">
    <citation type="submission" date="2021-01" db="EMBL/GenBank/DDBJ databases">
        <authorList>
            <person name="Corre E."/>
            <person name="Pelletier E."/>
            <person name="Niang G."/>
            <person name="Scheremetjew M."/>
            <person name="Finn R."/>
            <person name="Kale V."/>
            <person name="Holt S."/>
            <person name="Cochrane G."/>
            <person name="Meng A."/>
            <person name="Brown T."/>
            <person name="Cohen L."/>
        </authorList>
    </citation>
    <scope>NUCLEOTIDE SEQUENCE</scope>
    <source>
        <strain evidence="2">CCMP443</strain>
    </source>
</reference>
<name>A0A7S0VMX6_9CRYP</name>
<accession>A0A7S0VMX6</accession>
<feature type="region of interest" description="Disordered" evidence="1">
    <location>
        <begin position="1"/>
        <end position="239"/>
    </location>
</feature>
<proteinExistence type="predicted"/>
<feature type="compositionally biased region" description="Polar residues" evidence="1">
    <location>
        <begin position="125"/>
        <end position="139"/>
    </location>
</feature>
<feature type="compositionally biased region" description="Gly residues" evidence="1">
    <location>
        <begin position="14"/>
        <end position="30"/>
    </location>
</feature>
<feature type="compositionally biased region" description="Low complexity" evidence="1">
    <location>
        <begin position="70"/>
        <end position="88"/>
    </location>
</feature>
<dbReference type="AlphaFoldDB" id="A0A7S0VMX6"/>
<protein>
    <submittedName>
        <fullName evidence="2">Uncharacterized protein</fullName>
    </submittedName>
</protein>